<dbReference type="EMBL" id="OX451740">
    <property type="protein sequence ID" value="CAI8612608.1"/>
    <property type="molecule type" value="Genomic_DNA"/>
</dbReference>
<sequence length="95" mass="10825">MYVLNISLHNISLDVKSDLTTSRDKNVAHIQYEMLTESQVHKENDDHVHEDVEVYISIDDGGVNNHDHAFEDVKTLGEGVNESICTNKGKEYRLI</sequence>
<accession>A0AAV1AS01</accession>
<name>A0AAV1AS01_VICFA</name>
<dbReference type="AlphaFoldDB" id="A0AAV1AS01"/>
<evidence type="ECO:0000313" key="2">
    <source>
        <dbReference type="Proteomes" id="UP001157006"/>
    </source>
</evidence>
<dbReference type="Proteomes" id="UP001157006">
    <property type="component" value="Chromosome 5"/>
</dbReference>
<evidence type="ECO:0000313" key="1">
    <source>
        <dbReference type="EMBL" id="CAI8612608.1"/>
    </source>
</evidence>
<reference evidence="1 2" key="1">
    <citation type="submission" date="2023-01" db="EMBL/GenBank/DDBJ databases">
        <authorList>
            <person name="Kreplak J."/>
        </authorList>
    </citation>
    <scope>NUCLEOTIDE SEQUENCE [LARGE SCALE GENOMIC DNA]</scope>
</reference>
<organism evidence="1 2">
    <name type="scientific">Vicia faba</name>
    <name type="common">Broad bean</name>
    <name type="synonym">Faba vulgaris</name>
    <dbReference type="NCBI Taxonomy" id="3906"/>
    <lineage>
        <taxon>Eukaryota</taxon>
        <taxon>Viridiplantae</taxon>
        <taxon>Streptophyta</taxon>
        <taxon>Embryophyta</taxon>
        <taxon>Tracheophyta</taxon>
        <taxon>Spermatophyta</taxon>
        <taxon>Magnoliopsida</taxon>
        <taxon>eudicotyledons</taxon>
        <taxon>Gunneridae</taxon>
        <taxon>Pentapetalae</taxon>
        <taxon>rosids</taxon>
        <taxon>fabids</taxon>
        <taxon>Fabales</taxon>
        <taxon>Fabaceae</taxon>
        <taxon>Papilionoideae</taxon>
        <taxon>50 kb inversion clade</taxon>
        <taxon>NPAAA clade</taxon>
        <taxon>Hologalegina</taxon>
        <taxon>IRL clade</taxon>
        <taxon>Fabeae</taxon>
        <taxon>Vicia</taxon>
    </lineage>
</organism>
<keyword evidence="2" id="KW-1185">Reference proteome</keyword>
<gene>
    <name evidence="1" type="ORF">VFH_V042480</name>
</gene>
<protein>
    <submittedName>
        <fullName evidence="1">Uncharacterized protein</fullName>
    </submittedName>
</protein>
<proteinExistence type="predicted"/>